<dbReference type="InterPro" id="IPR011004">
    <property type="entry name" value="Trimer_LpxA-like_sf"/>
</dbReference>
<organism evidence="3 4">
    <name type="scientific">Dyella ginsengisoli</name>
    <dbReference type="NCBI Taxonomy" id="363848"/>
    <lineage>
        <taxon>Bacteria</taxon>
        <taxon>Pseudomonadati</taxon>
        <taxon>Pseudomonadota</taxon>
        <taxon>Gammaproteobacteria</taxon>
        <taxon>Lysobacterales</taxon>
        <taxon>Rhodanobacteraceae</taxon>
        <taxon>Dyella</taxon>
    </lineage>
</organism>
<name>A0ABW8JXG7_9GAMM</name>
<evidence type="ECO:0000313" key="3">
    <source>
        <dbReference type="EMBL" id="MFK2905558.1"/>
    </source>
</evidence>
<dbReference type="CDD" id="cd04647">
    <property type="entry name" value="LbH_MAT_like"/>
    <property type="match status" value="1"/>
</dbReference>
<comment type="caution">
    <text evidence="3">The sequence shown here is derived from an EMBL/GenBank/DDBJ whole genome shotgun (WGS) entry which is preliminary data.</text>
</comment>
<dbReference type="Gene3D" id="2.160.10.10">
    <property type="entry name" value="Hexapeptide repeat proteins"/>
    <property type="match status" value="1"/>
</dbReference>
<dbReference type="Proteomes" id="UP001620460">
    <property type="component" value="Unassembled WGS sequence"/>
</dbReference>
<evidence type="ECO:0000256" key="1">
    <source>
        <dbReference type="ARBA" id="ARBA00007274"/>
    </source>
</evidence>
<dbReference type="EMBL" id="JADIKM010000005">
    <property type="protein sequence ID" value="MFK2905558.1"/>
    <property type="molecule type" value="Genomic_DNA"/>
</dbReference>
<gene>
    <name evidence="3" type="ORF">ISP17_16480</name>
</gene>
<accession>A0ABW8JXG7</accession>
<dbReference type="RefSeq" id="WP_404635075.1">
    <property type="nucleotide sequence ID" value="NZ_JADIKM010000005.1"/>
</dbReference>
<keyword evidence="3" id="KW-0012">Acyltransferase</keyword>
<reference evidence="3 4" key="1">
    <citation type="submission" date="2020-10" db="EMBL/GenBank/DDBJ databases">
        <title>Phylogeny of dyella-like bacteria.</title>
        <authorList>
            <person name="Fu J."/>
        </authorList>
    </citation>
    <scope>NUCLEOTIDE SEQUENCE [LARGE SCALE GENOMIC DNA]</scope>
    <source>
        <strain evidence="3 4">Gsoil3046</strain>
    </source>
</reference>
<dbReference type="InterPro" id="IPR051159">
    <property type="entry name" value="Hexapeptide_acetyltransf"/>
</dbReference>
<dbReference type="PANTHER" id="PTHR23416">
    <property type="entry name" value="SIALIC ACID SYNTHASE-RELATED"/>
    <property type="match status" value="1"/>
</dbReference>
<dbReference type="Pfam" id="PF00132">
    <property type="entry name" value="Hexapep"/>
    <property type="match status" value="1"/>
</dbReference>
<dbReference type="PANTHER" id="PTHR23416:SF23">
    <property type="entry name" value="ACETYLTRANSFERASE C18B11.09C-RELATED"/>
    <property type="match status" value="1"/>
</dbReference>
<protein>
    <submittedName>
        <fullName evidence="3">Acyltransferase</fullName>
    </submittedName>
</protein>
<sequence length="162" mass="16793">MGIRLWIANGPASSALLHPRARKWLLRLSGIQIGHSGVMHGCTFGGDLRKLRIGEGSFINIAVSLHPTGGLVIGDKVAIGPGTMIFTGTHDIGPALQRATHPTRFSPVTIEDGCWIGANVVISPGVTVGAGCVIASGAVVISDCEPNGLYAGVPAVRKRILE</sequence>
<evidence type="ECO:0000256" key="2">
    <source>
        <dbReference type="ARBA" id="ARBA00022679"/>
    </source>
</evidence>
<evidence type="ECO:0000313" key="4">
    <source>
        <dbReference type="Proteomes" id="UP001620460"/>
    </source>
</evidence>
<dbReference type="GO" id="GO:0016746">
    <property type="term" value="F:acyltransferase activity"/>
    <property type="evidence" value="ECO:0007669"/>
    <property type="project" value="UniProtKB-KW"/>
</dbReference>
<keyword evidence="4" id="KW-1185">Reference proteome</keyword>
<comment type="similarity">
    <text evidence="1">Belongs to the transferase hexapeptide repeat family.</text>
</comment>
<proteinExistence type="inferred from homology"/>
<dbReference type="SUPFAM" id="SSF51161">
    <property type="entry name" value="Trimeric LpxA-like enzymes"/>
    <property type="match status" value="1"/>
</dbReference>
<dbReference type="InterPro" id="IPR001451">
    <property type="entry name" value="Hexapep"/>
</dbReference>
<keyword evidence="2" id="KW-0808">Transferase</keyword>